<feature type="signal peptide" evidence="1">
    <location>
        <begin position="1"/>
        <end position="23"/>
    </location>
</feature>
<dbReference type="WBParaSite" id="TREG1_115740.5">
    <property type="protein sequence ID" value="TREG1_115740.5"/>
    <property type="gene ID" value="TREG1_115740"/>
</dbReference>
<sequence>MVKKNCLILAFVWTLFQFSYVLCNEISSAKSTELNSLIKRYSDLFGRYKSAECAAFLVVSSPEIKWTLKEFNDVIRDTKLQIFANTSVDYLNKLKSEYTWKNVNEVSYLYHDYIGQLKDVEEYHNNTVFEKVWTKMGNMKVTVNLHAVFENYLKSLGNAWTARKDLYTTAAVYYKTDNMQKNDDINSGNEPITAEEWGEIIEREFIKSREKFEQECLRISRIQPNETSNEILLKKSDGKNLPISELQYDLVQLMSEVEKVEKLRIERFHTLTALDIMNIALDTMQRERDHEFGEQYVRNTEDMERS</sequence>
<feature type="chain" id="PRO_5041637968" evidence="1">
    <location>
        <begin position="24"/>
        <end position="306"/>
    </location>
</feature>
<proteinExistence type="predicted"/>
<dbReference type="AlphaFoldDB" id="A0AA85IQY6"/>
<name>A0AA85IQY6_TRIRE</name>
<keyword evidence="1" id="KW-0732">Signal</keyword>
<keyword evidence="2" id="KW-1185">Reference proteome</keyword>
<evidence type="ECO:0000256" key="1">
    <source>
        <dbReference type="SAM" id="SignalP"/>
    </source>
</evidence>
<accession>A0AA85IQY6</accession>
<organism evidence="2 3">
    <name type="scientific">Trichobilharzia regenti</name>
    <name type="common">Nasal bird schistosome</name>
    <dbReference type="NCBI Taxonomy" id="157069"/>
    <lineage>
        <taxon>Eukaryota</taxon>
        <taxon>Metazoa</taxon>
        <taxon>Spiralia</taxon>
        <taxon>Lophotrochozoa</taxon>
        <taxon>Platyhelminthes</taxon>
        <taxon>Trematoda</taxon>
        <taxon>Digenea</taxon>
        <taxon>Strigeidida</taxon>
        <taxon>Schistosomatoidea</taxon>
        <taxon>Schistosomatidae</taxon>
        <taxon>Trichobilharzia</taxon>
    </lineage>
</organism>
<evidence type="ECO:0000313" key="2">
    <source>
        <dbReference type="Proteomes" id="UP000050795"/>
    </source>
</evidence>
<protein>
    <submittedName>
        <fullName evidence="3">Uncharacterized protein</fullName>
    </submittedName>
</protein>
<evidence type="ECO:0000313" key="3">
    <source>
        <dbReference type="WBParaSite" id="TREG1_115740.5"/>
    </source>
</evidence>
<reference evidence="3" key="2">
    <citation type="submission" date="2023-11" db="UniProtKB">
        <authorList>
            <consortium name="WormBaseParasite"/>
        </authorList>
    </citation>
    <scope>IDENTIFICATION</scope>
</reference>
<reference evidence="2" key="1">
    <citation type="submission" date="2022-06" db="EMBL/GenBank/DDBJ databases">
        <authorList>
            <person name="Berger JAMES D."/>
            <person name="Berger JAMES D."/>
        </authorList>
    </citation>
    <scope>NUCLEOTIDE SEQUENCE [LARGE SCALE GENOMIC DNA]</scope>
</reference>
<dbReference type="Proteomes" id="UP000050795">
    <property type="component" value="Unassembled WGS sequence"/>
</dbReference>